<dbReference type="AlphaFoldDB" id="A0A0N8JXJ3"/>
<reference evidence="1 2" key="1">
    <citation type="submission" date="2015-08" db="EMBL/GenBank/DDBJ databases">
        <title>The genome of the Asian arowana (Scleropages formosus).</title>
        <authorList>
            <person name="Tan M.H."/>
            <person name="Gan H.M."/>
            <person name="Croft L.J."/>
            <person name="Austin C.M."/>
        </authorList>
    </citation>
    <scope>NUCLEOTIDE SEQUENCE [LARGE SCALE GENOMIC DNA]</scope>
    <source>
        <strain evidence="1">Aro1</strain>
    </source>
</reference>
<evidence type="ECO:0000313" key="1">
    <source>
        <dbReference type="EMBL" id="KPP63897.1"/>
    </source>
</evidence>
<dbReference type="InterPro" id="IPR052227">
    <property type="entry name" value="Arf-Rho-GAP_ANK-PH_domain"/>
</dbReference>
<protein>
    <recommendedName>
        <fullName evidence="3">PH domain-containing protein</fullName>
    </recommendedName>
</protein>
<evidence type="ECO:0000313" key="2">
    <source>
        <dbReference type="Proteomes" id="UP000034805"/>
    </source>
</evidence>
<sequence>MSGYLCCDTQTEMREWFATFMSIQHDGNVWPAESMKARASRAVPLDVRLGNVSLIPLRGSENEMRNSVAAFAADPLAVSPIILRTDEMRRPHRDSS</sequence>
<dbReference type="PANTHER" id="PTHR45899:SF3">
    <property type="entry name" value="ARF-GAP WITH RHO-GAP DOMAIN, ANK REPEAT AND PH DOMAIN-CONTAINING PROTEIN 1"/>
    <property type="match status" value="1"/>
</dbReference>
<evidence type="ECO:0008006" key="3">
    <source>
        <dbReference type="Google" id="ProtNLM"/>
    </source>
</evidence>
<proteinExistence type="predicted"/>
<name>A0A0N8JXJ3_SCLFO</name>
<dbReference type="EMBL" id="JARO02007488">
    <property type="protein sequence ID" value="KPP63897.1"/>
    <property type="molecule type" value="Genomic_DNA"/>
</dbReference>
<accession>A0A0N8JXJ3</accession>
<dbReference type="GO" id="GO:0005547">
    <property type="term" value="F:phosphatidylinositol-3,4,5-trisphosphate binding"/>
    <property type="evidence" value="ECO:0007669"/>
    <property type="project" value="TreeGrafter"/>
</dbReference>
<dbReference type="PANTHER" id="PTHR45899">
    <property type="entry name" value="RHO GTPASE ACTIVATING PROTEIN AT 15B, ISOFORM C"/>
    <property type="match status" value="1"/>
</dbReference>
<dbReference type="GO" id="GO:0005096">
    <property type="term" value="F:GTPase activator activity"/>
    <property type="evidence" value="ECO:0007669"/>
    <property type="project" value="TreeGrafter"/>
</dbReference>
<dbReference type="GO" id="GO:0008360">
    <property type="term" value="P:regulation of cell shape"/>
    <property type="evidence" value="ECO:0007669"/>
    <property type="project" value="TreeGrafter"/>
</dbReference>
<organism evidence="1 2">
    <name type="scientific">Scleropages formosus</name>
    <name type="common">Asian bonytongue</name>
    <name type="synonym">Osteoglossum formosum</name>
    <dbReference type="NCBI Taxonomy" id="113540"/>
    <lineage>
        <taxon>Eukaryota</taxon>
        <taxon>Metazoa</taxon>
        <taxon>Chordata</taxon>
        <taxon>Craniata</taxon>
        <taxon>Vertebrata</taxon>
        <taxon>Euteleostomi</taxon>
        <taxon>Actinopterygii</taxon>
        <taxon>Neopterygii</taxon>
        <taxon>Teleostei</taxon>
        <taxon>Osteoglossocephala</taxon>
        <taxon>Osteoglossomorpha</taxon>
        <taxon>Osteoglossiformes</taxon>
        <taxon>Osteoglossidae</taxon>
        <taxon>Scleropages</taxon>
    </lineage>
</organism>
<dbReference type="Proteomes" id="UP000034805">
    <property type="component" value="Unassembled WGS sequence"/>
</dbReference>
<comment type="caution">
    <text evidence="1">The sequence shown here is derived from an EMBL/GenBank/DDBJ whole genome shotgun (WGS) entry which is preliminary data.</text>
</comment>
<dbReference type="GO" id="GO:0005737">
    <property type="term" value="C:cytoplasm"/>
    <property type="evidence" value="ECO:0007669"/>
    <property type="project" value="TreeGrafter"/>
</dbReference>
<gene>
    <name evidence="1" type="ORF">Z043_117804</name>
</gene>